<dbReference type="PANTHER" id="PTHR46105">
    <property type="entry name" value="AGAP004733-PA"/>
    <property type="match status" value="1"/>
</dbReference>
<feature type="region of interest" description="Disordered" evidence="10">
    <location>
        <begin position="701"/>
        <end position="767"/>
    </location>
</feature>
<evidence type="ECO:0000256" key="2">
    <source>
        <dbReference type="ARBA" id="ARBA00022723"/>
    </source>
</evidence>
<dbReference type="SMART" id="SM00225">
    <property type="entry name" value="BTB"/>
    <property type="match status" value="1"/>
</dbReference>
<dbReference type="SUPFAM" id="SSF54695">
    <property type="entry name" value="POZ domain"/>
    <property type="match status" value="1"/>
</dbReference>
<keyword evidence="4" id="KW-0863">Zinc-finger</keyword>
<accession>A0ABP0FKT6</accession>
<keyword evidence="6" id="KW-0805">Transcription regulation</keyword>
<keyword evidence="13" id="KW-1185">Reference proteome</keyword>
<organism evidence="12 13">
    <name type="scientific">Clavelina lepadiformis</name>
    <name type="common">Light-bulb sea squirt</name>
    <name type="synonym">Ascidia lepadiformis</name>
    <dbReference type="NCBI Taxonomy" id="159417"/>
    <lineage>
        <taxon>Eukaryota</taxon>
        <taxon>Metazoa</taxon>
        <taxon>Chordata</taxon>
        <taxon>Tunicata</taxon>
        <taxon>Ascidiacea</taxon>
        <taxon>Aplousobranchia</taxon>
        <taxon>Clavelinidae</taxon>
        <taxon>Clavelina</taxon>
    </lineage>
</organism>
<feature type="region of interest" description="Disordered" evidence="10">
    <location>
        <begin position="70"/>
        <end position="160"/>
    </location>
</feature>
<keyword evidence="3" id="KW-0677">Repeat</keyword>
<dbReference type="Proteomes" id="UP001642483">
    <property type="component" value="Unassembled WGS sequence"/>
</dbReference>
<evidence type="ECO:0000256" key="9">
    <source>
        <dbReference type="ARBA" id="ARBA00023242"/>
    </source>
</evidence>
<evidence type="ECO:0000256" key="5">
    <source>
        <dbReference type="ARBA" id="ARBA00022833"/>
    </source>
</evidence>
<evidence type="ECO:0000256" key="6">
    <source>
        <dbReference type="ARBA" id="ARBA00023015"/>
    </source>
</evidence>
<feature type="compositionally biased region" description="Polar residues" evidence="10">
    <location>
        <begin position="678"/>
        <end position="688"/>
    </location>
</feature>
<keyword evidence="5" id="KW-0862">Zinc</keyword>
<evidence type="ECO:0000256" key="7">
    <source>
        <dbReference type="ARBA" id="ARBA00023125"/>
    </source>
</evidence>
<evidence type="ECO:0000256" key="3">
    <source>
        <dbReference type="ARBA" id="ARBA00022737"/>
    </source>
</evidence>
<sequence>MVLNTNVKMFRKDKSYVLKPTCNEIMRALEEQRRQKDTSLCDVTLAVEGVYLMAHKAILAGHSNYFHQRFLNKDQPPPKIPNVRRRRRNQTKACKKQLSLGSLRAASPPASKRRRNAFSESLPDSSLPYSPSYSVGSPISSEPALHSPKSPESTSGSEQQEVVVLPGMEAKAFNQVLDYMYAHDLHITEENVCEILFISHLLQIRTVLEACVMVLSKETRWKLVAPQLTCSRSRTTTSPQCIPQNVARNVKQLTTSSDRSHVKGEVSNLKDKQHTLANPILSSPKQEAFSAFNHARDSPVVQGNFHAVSDAVPHLFRANKTSVHSAAIPSSLSYPEGMNSLKTANKSGFMESKNRLGFIGGQLDKVIYGKSDAIILKDLESNRMASSAHRRNHKQEKLRRKRTVSECPQNIYDANNALDLRQRSSPDDGCYHSKDFSSAPPLSYQKALRTVESVEYGKIPRDTSECPPKIRKLSPQKPARSLSDETIDANTLHMPMYNKEAVKSWKNIDSRLATFKANTHHKPTINSVSNDQGAPRETYALPPPLLPAINQSYLDKLSPLASSRYDYNGYAVHPMYTAFTSSNQYQPPPFPNYSSVLCFPKAQRAIPDIPFLTTACLPMPSWPFGQKRSFLTSHSAARSTATSMSAGIDNKCIRRQDSDVNQSRTDVSPIGILRNKDNSLPNIPNIQQPASWKRKMLAQFADSGTDAESSDSGVVESHRGEHLRVNSIDDLSAKSPQYVSRSTTPPPRFDQSRLKEPTVSRQEQCVV</sequence>
<feature type="compositionally biased region" description="Polar residues" evidence="10">
    <location>
        <begin position="734"/>
        <end position="743"/>
    </location>
</feature>
<comment type="subcellular location">
    <subcellularLocation>
        <location evidence="1">Nucleus</location>
    </subcellularLocation>
</comment>
<feature type="domain" description="BTB" evidence="11">
    <location>
        <begin position="41"/>
        <end position="189"/>
    </location>
</feature>
<feature type="region of interest" description="Disordered" evidence="10">
    <location>
        <begin position="385"/>
        <end position="404"/>
    </location>
</feature>
<keyword evidence="7" id="KW-0238">DNA-binding</keyword>
<gene>
    <name evidence="12" type="ORF">CVLEPA_LOCUS10555</name>
</gene>
<evidence type="ECO:0000256" key="10">
    <source>
        <dbReference type="SAM" id="MobiDB-lite"/>
    </source>
</evidence>
<dbReference type="InterPro" id="IPR050457">
    <property type="entry name" value="ZnFinger_BTB_dom_contain"/>
</dbReference>
<keyword evidence="2" id="KW-0479">Metal-binding</keyword>
<dbReference type="CDD" id="cd18186">
    <property type="entry name" value="BTB_POZ_ZBTB_KLHL-like"/>
    <property type="match status" value="1"/>
</dbReference>
<keyword evidence="8" id="KW-0804">Transcription</keyword>
<keyword evidence="9" id="KW-0539">Nucleus</keyword>
<dbReference type="EMBL" id="CAWYQH010000068">
    <property type="protein sequence ID" value="CAK8680285.1"/>
    <property type="molecule type" value="Genomic_DNA"/>
</dbReference>
<evidence type="ECO:0000256" key="1">
    <source>
        <dbReference type="ARBA" id="ARBA00004123"/>
    </source>
</evidence>
<protein>
    <recommendedName>
        <fullName evidence="11">BTB domain-containing protein</fullName>
    </recommendedName>
</protein>
<evidence type="ECO:0000313" key="13">
    <source>
        <dbReference type="Proteomes" id="UP001642483"/>
    </source>
</evidence>
<feature type="region of interest" description="Disordered" evidence="10">
    <location>
        <begin position="459"/>
        <end position="483"/>
    </location>
</feature>
<comment type="caution">
    <text evidence="12">The sequence shown here is derived from an EMBL/GenBank/DDBJ whole genome shotgun (WGS) entry which is preliminary data.</text>
</comment>
<dbReference type="Pfam" id="PF00651">
    <property type="entry name" value="BTB"/>
    <property type="match status" value="2"/>
</dbReference>
<evidence type="ECO:0000259" key="11">
    <source>
        <dbReference type="PROSITE" id="PS50097"/>
    </source>
</evidence>
<dbReference type="InterPro" id="IPR000210">
    <property type="entry name" value="BTB/POZ_dom"/>
</dbReference>
<evidence type="ECO:0000256" key="4">
    <source>
        <dbReference type="ARBA" id="ARBA00022771"/>
    </source>
</evidence>
<dbReference type="Gene3D" id="3.30.710.10">
    <property type="entry name" value="Potassium Channel Kv1.1, Chain A"/>
    <property type="match status" value="1"/>
</dbReference>
<proteinExistence type="predicted"/>
<feature type="compositionally biased region" description="Basic residues" evidence="10">
    <location>
        <begin position="82"/>
        <end position="95"/>
    </location>
</feature>
<evidence type="ECO:0000313" key="12">
    <source>
        <dbReference type="EMBL" id="CAK8680285.1"/>
    </source>
</evidence>
<feature type="region of interest" description="Disordered" evidence="10">
    <location>
        <begin position="654"/>
        <end position="688"/>
    </location>
</feature>
<dbReference type="InterPro" id="IPR011333">
    <property type="entry name" value="SKP1/BTB/POZ_sf"/>
</dbReference>
<feature type="compositionally biased region" description="Polar residues" evidence="10">
    <location>
        <begin position="150"/>
        <end position="160"/>
    </location>
</feature>
<reference evidence="12 13" key="1">
    <citation type="submission" date="2024-02" db="EMBL/GenBank/DDBJ databases">
        <authorList>
            <person name="Daric V."/>
            <person name="Darras S."/>
        </authorList>
    </citation>
    <scope>NUCLEOTIDE SEQUENCE [LARGE SCALE GENOMIC DNA]</scope>
</reference>
<feature type="compositionally biased region" description="Low complexity" evidence="10">
    <location>
        <begin position="119"/>
        <end position="143"/>
    </location>
</feature>
<feature type="compositionally biased region" description="Basic residues" evidence="10">
    <location>
        <begin position="388"/>
        <end position="402"/>
    </location>
</feature>
<dbReference type="PANTHER" id="PTHR46105:SF5">
    <property type="entry name" value="ZINC FINGER AND BTB DOMAIN-CONTAINING PROTEIN 44 ISOFORM X1"/>
    <property type="match status" value="1"/>
</dbReference>
<dbReference type="PROSITE" id="PS50097">
    <property type="entry name" value="BTB"/>
    <property type="match status" value="1"/>
</dbReference>
<name>A0ABP0FKT6_CLALP</name>
<evidence type="ECO:0000256" key="8">
    <source>
        <dbReference type="ARBA" id="ARBA00023163"/>
    </source>
</evidence>